<dbReference type="InterPro" id="IPR019425">
    <property type="entry name" value="7TM_GPCR_serpentine_rcpt_Srt"/>
</dbReference>
<feature type="transmembrane region" description="Helical" evidence="1">
    <location>
        <begin position="591"/>
        <end position="614"/>
    </location>
</feature>
<organism evidence="2 3">
    <name type="scientific">Caenorhabditis nigoni</name>
    <dbReference type="NCBI Taxonomy" id="1611254"/>
    <lineage>
        <taxon>Eukaryota</taxon>
        <taxon>Metazoa</taxon>
        <taxon>Ecdysozoa</taxon>
        <taxon>Nematoda</taxon>
        <taxon>Chromadorea</taxon>
        <taxon>Rhabditida</taxon>
        <taxon>Rhabditina</taxon>
        <taxon>Rhabditomorpha</taxon>
        <taxon>Rhabditoidea</taxon>
        <taxon>Rhabditidae</taxon>
        <taxon>Peloderinae</taxon>
        <taxon>Caenorhabditis</taxon>
    </lineage>
</organism>
<dbReference type="Pfam" id="PF10321">
    <property type="entry name" value="7TM_GPCR_Srt"/>
    <property type="match status" value="2"/>
</dbReference>
<proteinExistence type="predicted"/>
<feature type="transmembrane region" description="Helical" evidence="1">
    <location>
        <begin position="501"/>
        <end position="525"/>
    </location>
</feature>
<feature type="transmembrane region" description="Helical" evidence="1">
    <location>
        <begin position="241"/>
        <end position="262"/>
    </location>
</feature>
<feature type="transmembrane region" description="Helical" evidence="1">
    <location>
        <begin position="151"/>
        <end position="175"/>
    </location>
</feature>
<comment type="caution">
    <text evidence="2">The sequence shown here is derived from an EMBL/GenBank/DDBJ whole genome shotgun (WGS) entry which is preliminary data.</text>
</comment>
<feature type="transmembrane region" description="Helical" evidence="1">
    <location>
        <begin position="106"/>
        <end position="131"/>
    </location>
</feature>
<feature type="transmembrane region" description="Helical" evidence="1">
    <location>
        <begin position="73"/>
        <end position="100"/>
    </location>
</feature>
<dbReference type="PANTHER" id="PTHR23021">
    <property type="entry name" value="SERPENTINE RECEPTOR, CLASS T"/>
    <property type="match status" value="1"/>
</dbReference>
<evidence type="ECO:0000313" key="2">
    <source>
        <dbReference type="EMBL" id="PIC24129.1"/>
    </source>
</evidence>
<keyword evidence="1" id="KW-0472">Membrane</keyword>
<dbReference type="SUPFAM" id="SSF81321">
    <property type="entry name" value="Family A G protein-coupled receptor-like"/>
    <property type="match status" value="2"/>
</dbReference>
<evidence type="ECO:0000313" key="3">
    <source>
        <dbReference type="Proteomes" id="UP000230233"/>
    </source>
</evidence>
<reference evidence="3" key="1">
    <citation type="submission" date="2017-10" db="EMBL/GenBank/DDBJ databases">
        <title>Rapid genome shrinkage in a self-fertile nematode reveals novel sperm competition proteins.</title>
        <authorList>
            <person name="Yin D."/>
            <person name="Schwarz E.M."/>
            <person name="Thomas C.G."/>
            <person name="Felde R.L."/>
            <person name="Korf I.F."/>
            <person name="Cutter A.D."/>
            <person name="Schartner C.M."/>
            <person name="Ralston E.J."/>
            <person name="Meyer B.J."/>
            <person name="Haag E.S."/>
        </authorList>
    </citation>
    <scope>NUCLEOTIDE SEQUENCE [LARGE SCALE GENOMIC DNA]</scope>
    <source>
        <strain evidence="3">JU1422</strain>
    </source>
</reference>
<feature type="transmembrane region" description="Helical" evidence="1">
    <location>
        <begin position="555"/>
        <end position="579"/>
    </location>
</feature>
<dbReference type="AlphaFoldDB" id="A0A2G5TAC5"/>
<dbReference type="EMBL" id="PDUG01000005">
    <property type="protein sequence ID" value="PIC24129.1"/>
    <property type="molecule type" value="Genomic_DNA"/>
</dbReference>
<gene>
    <name evidence="2" type="primary">Cnig_chr_V.g17577</name>
    <name evidence="2" type="ORF">B9Z55_017577</name>
</gene>
<dbReference type="STRING" id="1611254.A0A2G5TAC5"/>
<keyword evidence="3" id="KW-1185">Reference proteome</keyword>
<feature type="transmembrane region" description="Helical" evidence="1">
    <location>
        <begin position="620"/>
        <end position="643"/>
    </location>
</feature>
<name>A0A2G5TAC5_9PELO</name>
<keyword evidence="1" id="KW-1133">Transmembrane helix</keyword>
<dbReference type="Proteomes" id="UP000230233">
    <property type="component" value="Chromosome V"/>
</dbReference>
<keyword evidence="1" id="KW-0812">Transmembrane</keyword>
<feature type="transmembrane region" description="Helical" evidence="1">
    <location>
        <begin position="424"/>
        <end position="444"/>
    </location>
</feature>
<feature type="transmembrane region" description="Helical" evidence="1">
    <location>
        <begin position="388"/>
        <end position="412"/>
    </location>
</feature>
<feature type="transmembrane region" description="Helical" evidence="1">
    <location>
        <begin position="38"/>
        <end position="61"/>
    </location>
</feature>
<dbReference type="PANTHER" id="PTHR23021:SF47">
    <property type="entry name" value="SERPENTINE RECEPTOR, CLASS T"/>
    <property type="match status" value="1"/>
</dbReference>
<feature type="transmembrane region" description="Helical" evidence="1">
    <location>
        <begin position="456"/>
        <end position="481"/>
    </location>
</feature>
<sequence length="708" mass="80719">MVDVEMTIYHVLTNNLEMSELYKCPTNMTTNLIPRPIIGSYFLVSGIALIIIYLPCFVVMIKSKCRASSYQLMMLLAVFDLTSLMVNSVTTGVLGIMGASFCHYPLFVFTAGSIGLGSWMGGCVVCILLAVDRCVEINSNFPLAIIFHKQVFRLVMIVICIYWVYASFFTNPLLFTAQYSSWFFDPFIGKEGDLYHNIPHTINNLLVSASSTPLYIYLCYHLIFKFGYSTSMWLYRSKQQIIIQAVILCFFHATAAYIYVYMQFFPTPSWLIIIGQLAWQYSNGCVCLAYWTLNRTIRNAAIRMMLSKRIRKRFKLHMGIDEAIAAERDGEVASVSNVMNLMSGTAKATMTFNNEMTLYFVLSNGLDLGEMYKCPPNMTTPFYPRPIIGAYFLISGIILTIIYLPCFLVMLFSKCRAPSYQLMTLLAIFDLSALTVNSIITGALGIQGASFCHYPLFIYCAGAIGMGSWMGGCVICILMALDRCVEINPHFPFAFIFYKPVFRFTMLVVCGYWAFATFFTNPVIFNVQYMSWFFDPNIGKDSDLYHNIPHTLNNLFVSVISTPLYIYLCYHLICIFGYSTSMWMYKSKQQIIIQAVILCFFHATGAYIYVYMQFFPTPPWLIIIGQLAWQYSNGCVCLAYWTLNRTIRNSAIRMMLPKKIRKRFKLHMGIEEQIEAERNEGNNVVASTADTIMAHTAKVAPFLMETTM</sequence>
<accession>A0A2G5TAC5</accession>
<protein>
    <submittedName>
        <fullName evidence="2">Uncharacterized protein</fullName>
    </submittedName>
</protein>
<evidence type="ECO:0000256" key="1">
    <source>
        <dbReference type="SAM" id="Phobius"/>
    </source>
</evidence>